<accession>X1FA76</accession>
<name>X1FA76_9ZZZZ</name>
<evidence type="ECO:0000313" key="1">
    <source>
        <dbReference type="EMBL" id="GAH17658.1"/>
    </source>
</evidence>
<reference evidence="1" key="1">
    <citation type="journal article" date="2014" name="Front. Microbiol.">
        <title>High frequency of phylogenetically diverse reductive dehalogenase-homologous genes in deep subseafloor sedimentary metagenomes.</title>
        <authorList>
            <person name="Kawai M."/>
            <person name="Futagami T."/>
            <person name="Toyoda A."/>
            <person name="Takaki Y."/>
            <person name="Nishi S."/>
            <person name="Hori S."/>
            <person name="Arai W."/>
            <person name="Tsubouchi T."/>
            <person name="Morono Y."/>
            <person name="Uchiyama I."/>
            <person name="Ito T."/>
            <person name="Fujiyama A."/>
            <person name="Inagaki F."/>
            <person name="Takami H."/>
        </authorList>
    </citation>
    <scope>NUCLEOTIDE SEQUENCE</scope>
    <source>
        <strain evidence="1">Expedition CK06-06</strain>
    </source>
</reference>
<sequence length="54" mass="6252">MDFALPINKRPREDELRSILEDWILAGLKLGHPLPVIVEIDLNREPTYEPLDTV</sequence>
<gene>
    <name evidence="1" type="ORF">S01H4_58946</name>
    <name evidence="2" type="ORF">S03H2_52620</name>
</gene>
<dbReference type="EMBL" id="BARU01033431">
    <property type="protein sequence ID" value="GAH67390.1"/>
    <property type="molecule type" value="Genomic_DNA"/>
</dbReference>
<proteinExistence type="predicted"/>
<comment type="caution">
    <text evidence="1">The sequence shown here is derived from an EMBL/GenBank/DDBJ whole genome shotgun (WGS) entry which is preliminary data.</text>
</comment>
<dbReference type="EMBL" id="BART01034500">
    <property type="protein sequence ID" value="GAH17658.1"/>
    <property type="molecule type" value="Genomic_DNA"/>
</dbReference>
<dbReference type="AlphaFoldDB" id="X1FA76"/>
<organism evidence="1">
    <name type="scientific">marine sediment metagenome</name>
    <dbReference type="NCBI Taxonomy" id="412755"/>
    <lineage>
        <taxon>unclassified sequences</taxon>
        <taxon>metagenomes</taxon>
        <taxon>ecological metagenomes</taxon>
    </lineage>
</organism>
<evidence type="ECO:0000313" key="2">
    <source>
        <dbReference type="EMBL" id="GAH67390.1"/>
    </source>
</evidence>
<dbReference type="Gene3D" id="3.30.160.250">
    <property type="match status" value="1"/>
</dbReference>
<protein>
    <submittedName>
        <fullName evidence="1">Uncharacterized protein</fullName>
    </submittedName>
</protein>